<proteinExistence type="predicted"/>
<feature type="signal peptide" evidence="1">
    <location>
        <begin position="1"/>
        <end position="26"/>
    </location>
</feature>
<protein>
    <recommendedName>
        <fullName evidence="4">DUF4309 domain-containing protein</fullName>
    </recommendedName>
</protein>
<dbReference type="EMBL" id="AP008955">
    <property type="protein sequence ID" value="BAH42132.1"/>
    <property type="molecule type" value="Genomic_DNA"/>
</dbReference>
<sequence length="211" mass="23324">MKIQPFQAIGSLLLAAVIGLTGVATVSSGHTPAAQPSDASKQESIPTLVEASFQKLLEVEPSLKTWKLMGMHKSPISISGDIRGVWTFTLHETGNATDKGKRFAEMQFDSTTGILLHYHGGPFPVAKVATRQKDYYLKRGQELMNQILGSENTKQFKTVSNQFIETGDTNGFTRELGGITFKAEKEQIELTIDSDGRLEQYHRVRLSPQKK</sequence>
<dbReference type="Proteomes" id="UP000001877">
    <property type="component" value="Chromosome"/>
</dbReference>
<dbReference type="RefSeq" id="WP_012684883.1">
    <property type="nucleotide sequence ID" value="NC_012491.1"/>
</dbReference>
<evidence type="ECO:0000313" key="2">
    <source>
        <dbReference type="EMBL" id="BAH42132.1"/>
    </source>
</evidence>
<accession>C0Z6H5</accession>
<reference evidence="2 3" key="1">
    <citation type="submission" date="2005-03" db="EMBL/GenBank/DDBJ databases">
        <title>Brevibacillus brevis strain 47, complete genome.</title>
        <authorList>
            <person name="Hosoyama A."/>
            <person name="Yamada R."/>
            <person name="Hongo Y."/>
            <person name="Terui Y."/>
            <person name="Ankai A."/>
            <person name="Masuyama W."/>
            <person name="Sekiguchi M."/>
            <person name="Takeda T."/>
            <person name="Asano K."/>
            <person name="Ohji S."/>
            <person name="Ichikawa N."/>
            <person name="Narita S."/>
            <person name="Aoki N."/>
            <person name="Miura H."/>
            <person name="Matsushita S."/>
            <person name="Sekigawa T."/>
            <person name="Yamagata H."/>
            <person name="Yoshikawa H."/>
            <person name="Udaka S."/>
            <person name="Tanikawa S."/>
            <person name="Fujita N."/>
        </authorList>
    </citation>
    <scope>NUCLEOTIDE SEQUENCE [LARGE SCALE GENOMIC DNA]</scope>
    <source>
        <strain evidence="3">47 / JCM 6285 / NBRC 100599</strain>
    </source>
</reference>
<feature type="chain" id="PRO_5039616037" description="DUF4309 domain-containing protein" evidence="1">
    <location>
        <begin position="27"/>
        <end position="211"/>
    </location>
</feature>
<name>C0Z6H5_BREBN</name>
<keyword evidence="1" id="KW-0732">Signal</keyword>
<evidence type="ECO:0008006" key="4">
    <source>
        <dbReference type="Google" id="ProtNLM"/>
    </source>
</evidence>
<organism evidence="2 3">
    <name type="scientific">Brevibacillus brevis (strain 47 / JCM 6285 / NBRC 100599)</name>
    <dbReference type="NCBI Taxonomy" id="358681"/>
    <lineage>
        <taxon>Bacteria</taxon>
        <taxon>Bacillati</taxon>
        <taxon>Bacillota</taxon>
        <taxon>Bacilli</taxon>
        <taxon>Bacillales</taxon>
        <taxon>Paenibacillaceae</taxon>
        <taxon>Brevibacillus</taxon>
    </lineage>
</organism>
<evidence type="ECO:0000313" key="3">
    <source>
        <dbReference type="Proteomes" id="UP000001877"/>
    </source>
</evidence>
<dbReference type="STRING" id="358681.BBR47_11550"/>
<dbReference type="KEGG" id="bbe:BBR47_11550"/>
<keyword evidence="3" id="KW-1185">Reference proteome</keyword>
<dbReference type="AlphaFoldDB" id="C0Z6H5"/>
<dbReference type="HOGENOM" id="CLU_1302949_0_0_9"/>
<evidence type="ECO:0000256" key="1">
    <source>
        <dbReference type="SAM" id="SignalP"/>
    </source>
</evidence>
<gene>
    <name evidence="2" type="ordered locus">BBR47_11550</name>
</gene>